<dbReference type="Proteomes" id="UP000325433">
    <property type="component" value="Unassembled WGS sequence"/>
</dbReference>
<evidence type="ECO:0000313" key="2">
    <source>
        <dbReference type="Proteomes" id="UP000325433"/>
    </source>
</evidence>
<accession>A0A5N6VU64</accession>
<reference evidence="2" key="1">
    <citation type="submission" date="2019-04" db="EMBL/GenBank/DDBJ databases">
        <title>Friends and foes A comparative genomics studyof 23 Aspergillus species from section Flavi.</title>
        <authorList>
            <consortium name="DOE Joint Genome Institute"/>
            <person name="Kjaerbolling I."/>
            <person name="Vesth T."/>
            <person name="Frisvad J.C."/>
            <person name="Nybo J.L."/>
            <person name="Theobald S."/>
            <person name="Kildgaard S."/>
            <person name="Isbrandt T."/>
            <person name="Kuo A."/>
            <person name="Sato A."/>
            <person name="Lyhne E.K."/>
            <person name="Kogle M.E."/>
            <person name="Wiebenga A."/>
            <person name="Kun R.S."/>
            <person name="Lubbers R.J."/>
            <person name="Makela M.R."/>
            <person name="Barry K."/>
            <person name="Chovatia M."/>
            <person name="Clum A."/>
            <person name="Daum C."/>
            <person name="Haridas S."/>
            <person name="He G."/>
            <person name="LaButti K."/>
            <person name="Lipzen A."/>
            <person name="Mondo S."/>
            <person name="Riley R."/>
            <person name="Salamov A."/>
            <person name="Simmons B.A."/>
            <person name="Magnuson J.K."/>
            <person name="Henrissat B."/>
            <person name="Mortensen U.H."/>
            <person name="Larsen T.O."/>
            <person name="Devries R.P."/>
            <person name="Grigoriev I.V."/>
            <person name="Machida M."/>
            <person name="Baker S.E."/>
            <person name="Andersen M.R."/>
        </authorList>
    </citation>
    <scope>NUCLEOTIDE SEQUENCE [LARGE SCALE GENOMIC DNA]</scope>
    <source>
        <strain evidence="2">CBS 130015</strain>
    </source>
</reference>
<keyword evidence="2" id="KW-1185">Reference proteome</keyword>
<proteinExistence type="predicted"/>
<protein>
    <submittedName>
        <fullName evidence="1">Uncharacterized protein</fullName>
    </submittedName>
</protein>
<name>A0A5N6VU64_9EURO</name>
<gene>
    <name evidence="1" type="ORF">BDV41DRAFT_540248</name>
</gene>
<evidence type="ECO:0000313" key="1">
    <source>
        <dbReference type="EMBL" id="KAE8312051.1"/>
    </source>
</evidence>
<dbReference type="AlphaFoldDB" id="A0A5N6VU64"/>
<dbReference type="EMBL" id="ML738337">
    <property type="protein sequence ID" value="KAE8312051.1"/>
    <property type="molecule type" value="Genomic_DNA"/>
</dbReference>
<sequence>MSLASVVTANLVLPTGGTCGDLARNRRQYLHQWRYCSGIDRLLLRVSLRYIIRLRDPEWTLMVLYIRTQSARYRLIRIRHFCCTPLSFTLGHDCCRLYYVIDVLRSGDALLSYFLRGQNKIGCWGL</sequence>
<organism evidence="1 2">
    <name type="scientific">Aspergillus transmontanensis</name>
    <dbReference type="NCBI Taxonomy" id="1034304"/>
    <lineage>
        <taxon>Eukaryota</taxon>
        <taxon>Fungi</taxon>
        <taxon>Dikarya</taxon>
        <taxon>Ascomycota</taxon>
        <taxon>Pezizomycotina</taxon>
        <taxon>Eurotiomycetes</taxon>
        <taxon>Eurotiomycetidae</taxon>
        <taxon>Eurotiales</taxon>
        <taxon>Aspergillaceae</taxon>
        <taxon>Aspergillus</taxon>
        <taxon>Aspergillus subgen. Circumdati</taxon>
    </lineage>
</organism>